<name>A0AAV4CGW0_9GAST</name>
<dbReference type="EMBL" id="BLXT01006309">
    <property type="protein sequence ID" value="GFO31010.1"/>
    <property type="molecule type" value="Genomic_DNA"/>
</dbReference>
<evidence type="ECO:0000313" key="1">
    <source>
        <dbReference type="EMBL" id="GFO31010.1"/>
    </source>
</evidence>
<proteinExistence type="predicted"/>
<accession>A0AAV4CGW0</accession>
<keyword evidence="2" id="KW-1185">Reference proteome</keyword>
<evidence type="ECO:0000313" key="2">
    <source>
        <dbReference type="Proteomes" id="UP000735302"/>
    </source>
</evidence>
<organism evidence="1 2">
    <name type="scientific">Plakobranchus ocellatus</name>
    <dbReference type="NCBI Taxonomy" id="259542"/>
    <lineage>
        <taxon>Eukaryota</taxon>
        <taxon>Metazoa</taxon>
        <taxon>Spiralia</taxon>
        <taxon>Lophotrochozoa</taxon>
        <taxon>Mollusca</taxon>
        <taxon>Gastropoda</taxon>
        <taxon>Heterobranchia</taxon>
        <taxon>Euthyneura</taxon>
        <taxon>Panpulmonata</taxon>
        <taxon>Sacoglossa</taxon>
        <taxon>Placobranchoidea</taxon>
        <taxon>Plakobranchidae</taxon>
        <taxon>Plakobranchus</taxon>
    </lineage>
</organism>
<comment type="caution">
    <text evidence="1">The sequence shown here is derived from an EMBL/GenBank/DDBJ whole genome shotgun (WGS) entry which is preliminary data.</text>
</comment>
<reference evidence="1 2" key="1">
    <citation type="journal article" date="2021" name="Elife">
        <title>Chloroplast acquisition without the gene transfer in kleptoplastic sea slugs, Plakobranchus ocellatus.</title>
        <authorList>
            <person name="Maeda T."/>
            <person name="Takahashi S."/>
            <person name="Yoshida T."/>
            <person name="Shimamura S."/>
            <person name="Takaki Y."/>
            <person name="Nagai Y."/>
            <person name="Toyoda A."/>
            <person name="Suzuki Y."/>
            <person name="Arimoto A."/>
            <person name="Ishii H."/>
            <person name="Satoh N."/>
            <person name="Nishiyama T."/>
            <person name="Hasebe M."/>
            <person name="Maruyama T."/>
            <person name="Minagawa J."/>
            <person name="Obokata J."/>
            <person name="Shigenobu S."/>
        </authorList>
    </citation>
    <scope>NUCLEOTIDE SEQUENCE [LARGE SCALE GENOMIC DNA]</scope>
</reference>
<gene>
    <name evidence="1" type="ORF">PoB_005751500</name>
</gene>
<dbReference type="Proteomes" id="UP000735302">
    <property type="component" value="Unassembled WGS sequence"/>
</dbReference>
<dbReference type="AlphaFoldDB" id="A0AAV4CGW0"/>
<sequence length="79" mass="9089">MIDRREDADQYWTAVKAGILNGLYPINKFDMCHQRLLNTDDTNTEKTVSLRSATIYQRASSRKGFTRCNSTGAKKCRTR</sequence>
<protein>
    <submittedName>
        <fullName evidence="1">Uncharacterized protein</fullName>
    </submittedName>
</protein>